<gene>
    <name evidence="1" type="ORF">A544_3805</name>
</gene>
<dbReference type="Proteomes" id="UP000017142">
    <property type="component" value="Unassembled WGS sequence"/>
</dbReference>
<accession>A0AAV3K9E3</accession>
<evidence type="ECO:0000313" key="2">
    <source>
        <dbReference type="Proteomes" id="UP000017142"/>
    </source>
</evidence>
<proteinExistence type="predicted"/>
<protein>
    <submittedName>
        <fullName evidence="1">Uncharacterized protein</fullName>
    </submittedName>
</protein>
<organism evidence="1 2">
    <name type="scientific">Dickeya solani D s0432-1</name>
    <dbReference type="NCBI Taxonomy" id="1231725"/>
    <lineage>
        <taxon>Bacteria</taxon>
        <taxon>Pseudomonadati</taxon>
        <taxon>Pseudomonadota</taxon>
        <taxon>Gammaproteobacteria</taxon>
        <taxon>Enterobacterales</taxon>
        <taxon>Pectobacteriaceae</taxon>
        <taxon>Dickeya</taxon>
    </lineage>
</organism>
<name>A0AAV3K9E3_9GAMM</name>
<dbReference type="EMBL" id="AMWE01000004">
    <property type="protein sequence ID" value="ERO57225.1"/>
    <property type="molecule type" value="Genomic_DNA"/>
</dbReference>
<evidence type="ECO:0000313" key="1">
    <source>
        <dbReference type="EMBL" id="ERO57225.1"/>
    </source>
</evidence>
<comment type="caution">
    <text evidence="1">The sequence shown here is derived from an EMBL/GenBank/DDBJ whole genome shotgun (WGS) entry which is preliminary data.</text>
</comment>
<reference evidence="2" key="1">
    <citation type="journal article" date="2013" name="Diversity">
        <title>Genome Sequence of Dickeya solani, a New soft Rot Pathogen of Potato, Suggests its Emergence May Be Related to a Novel Combination of Non-Ribosomal Peptide/Polyketide Synthetase Clusters.</title>
        <authorList>
            <person name="Garlant L."/>
            <person name="Koskinen P."/>
            <person name="Rouhiainen L."/>
            <person name="Laine P."/>
            <person name="Paulin L."/>
            <person name="Auvinen P."/>
            <person name="Holm L."/>
            <person name="Pirhonen M."/>
        </authorList>
    </citation>
    <scope>NUCLEOTIDE SEQUENCE [LARGE SCALE GENOMIC DNA]</scope>
    <source>
        <strain evidence="2">D s0432-1</strain>
    </source>
</reference>
<dbReference type="AlphaFoldDB" id="A0AAV3K9E3"/>
<sequence>MAYIPIRRPDAASLKNTFDVFDIRYPTYRSLCVAPNARRRATAGSEIGVMPAYLHAGGEYQRIGNAFHLILVQH</sequence>